<dbReference type="AlphaFoldDB" id="A0A163IMP8"/>
<keyword evidence="1" id="KW-1133">Transmembrane helix</keyword>
<keyword evidence="1" id="KW-0472">Membrane</keyword>
<dbReference type="GO" id="GO:0045004">
    <property type="term" value="P:DNA replication proofreading"/>
    <property type="evidence" value="ECO:0007669"/>
    <property type="project" value="TreeGrafter"/>
</dbReference>
<dbReference type="EMBL" id="LWMH01000001">
    <property type="protein sequence ID" value="KZS46034.1"/>
    <property type="molecule type" value="Genomic_DNA"/>
</dbReference>
<dbReference type="Gene3D" id="3.30.420.10">
    <property type="entry name" value="Ribonuclease H-like superfamily/Ribonuclease H"/>
    <property type="match status" value="1"/>
</dbReference>
<dbReference type="InterPro" id="IPR013520">
    <property type="entry name" value="Ribonucl_H"/>
</dbReference>
<name>A0A163IMP8_9BACL</name>
<sequence length="399" mass="45135">MRMKVQMLEQAYVLSGLSIKDVLEQKFCVFDLEATDDQVENAEVVEIGAVRMDSTGIQEEQTFHTYIKPSGPIPQPIAVSTGIYNADVEGSPRFPKGYGMFTGFANECIFVTYGGYEFVLPLLQRECARHGLPEPANPCIDIKAMFAGLHPEVEDEITMEMMMDYYGFETTSHKSGNRIGNYMLIGHIWMDMMQELKARSIQHLEYPEPLIVKRFQHPSKRSVDTGSRKVRFPALTDSQRKIMLSILVLFFLTMTLTGMVDLFTFRLRWNGGLSGNGNPALLIVFLLVPLYTVLLCLTGAASCYFFREKMRDGWYSGGMLSFLVVMTGTISWLAVGYYYRIFHDLVGATSESGSTIFRFGEWDQYSNTAFINIFTYSLGISLSLLIGYGIAFFTRKQRG</sequence>
<accession>A0A163IMP8</accession>
<dbReference type="Proteomes" id="UP000076796">
    <property type="component" value="Unassembled WGS sequence"/>
</dbReference>
<dbReference type="Pfam" id="PF00929">
    <property type="entry name" value="RNase_T"/>
    <property type="match status" value="1"/>
</dbReference>
<dbReference type="GO" id="GO:0008408">
    <property type="term" value="F:3'-5' exonuclease activity"/>
    <property type="evidence" value="ECO:0007669"/>
    <property type="project" value="TreeGrafter"/>
</dbReference>
<dbReference type="GO" id="GO:0003676">
    <property type="term" value="F:nucleic acid binding"/>
    <property type="evidence" value="ECO:0007669"/>
    <property type="project" value="InterPro"/>
</dbReference>
<comment type="caution">
    <text evidence="3">The sequence shown here is derived from an EMBL/GenBank/DDBJ whole genome shotgun (WGS) entry which is preliminary data.</text>
</comment>
<keyword evidence="1" id="KW-0812">Transmembrane</keyword>
<keyword evidence="4" id="KW-1185">Reference proteome</keyword>
<feature type="transmembrane region" description="Helical" evidence="1">
    <location>
        <begin position="369"/>
        <end position="393"/>
    </location>
</feature>
<dbReference type="PANTHER" id="PTHR30231:SF41">
    <property type="entry name" value="DNA POLYMERASE III SUBUNIT EPSILON"/>
    <property type="match status" value="1"/>
</dbReference>
<gene>
    <name evidence="3" type="ORF">AWU65_08925</name>
</gene>
<dbReference type="STRING" id="59843.A3958_08445"/>
<feature type="domain" description="Exonuclease" evidence="2">
    <location>
        <begin position="26"/>
        <end position="195"/>
    </location>
</feature>
<reference evidence="3" key="1">
    <citation type="journal article" date="2016" name="Genome Announc.">
        <title>Draft genomes of two strains of Paenibacillus glucanolyticus with capability to degrade lignocellulose.</title>
        <authorList>
            <person name="Mathews S.L."/>
            <person name="Pawlak J."/>
            <person name="Grunden A.M."/>
        </authorList>
    </citation>
    <scope>NUCLEOTIDE SEQUENCE [LARGE SCALE GENOMIC DNA]</scope>
    <source>
        <strain evidence="3">SLM1</strain>
    </source>
</reference>
<organism evidence="3 4">
    <name type="scientific">Paenibacillus glucanolyticus</name>
    <dbReference type="NCBI Taxonomy" id="59843"/>
    <lineage>
        <taxon>Bacteria</taxon>
        <taxon>Bacillati</taxon>
        <taxon>Bacillota</taxon>
        <taxon>Bacilli</taxon>
        <taxon>Bacillales</taxon>
        <taxon>Paenibacillaceae</taxon>
        <taxon>Paenibacillus</taxon>
    </lineage>
</organism>
<dbReference type="SUPFAM" id="SSF53098">
    <property type="entry name" value="Ribonuclease H-like"/>
    <property type="match status" value="1"/>
</dbReference>
<dbReference type="InterPro" id="IPR036397">
    <property type="entry name" value="RNaseH_sf"/>
</dbReference>
<dbReference type="SMART" id="SM00479">
    <property type="entry name" value="EXOIII"/>
    <property type="match status" value="1"/>
</dbReference>
<feature type="transmembrane region" description="Helical" evidence="1">
    <location>
        <begin position="318"/>
        <end position="339"/>
    </location>
</feature>
<dbReference type="InterPro" id="IPR012337">
    <property type="entry name" value="RNaseH-like_sf"/>
</dbReference>
<evidence type="ECO:0000313" key="3">
    <source>
        <dbReference type="EMBL" id="KZS46034.1"/>
    </source>
</evidence>
<evidence type="ECO:0000313" key="4">
    <source>
        <dbReference type="Proteomes" id="UP000076796"/>
    </source>
</evidence>
<protein>
    <recommendedName>
        <fullName evidence="2">Exonuclease domain-containing protein</fullName>
    </recommendedName>
</protein>
<proteinExistence type="predicted"/>
<dbReference type="PANTHER" id="PTHR30231">
    <property type="entry name" value="DNA POLYMERASE III SUBUNIT EPSILON"/>
    <property type="match status" value="1"/>
</dbReference>
<feature type="transmembrane region" description="Helical" evidence="1">
    <location>
        <begin position="280"/>
        <end position="306"/>
    </location>
</feature>
<feature type="transmembrane region" description="Helical" evidence="1">
    <location>
        <begin position="242"/>
        <end position="260"/>
    </location>
</feature>
<dbReference type="CDD" id="cd06127">
    <property type="entry name" value="DEDDh"/>
    <property type="match status" value="1"/>
</dbReference>
<evidence type="ECO:0000256" key="1">
    <source>
        <dbReference type="SAM" id="Phobius"/>
    </source>
</evidence>
<dbReference type="GO" id="GO:0005829">
    <property type="term" value="C:cytosol"/>
    <property type="evidence" value="ECO:0007669"/>
    <property type="project" value="TreeGrafter"/>
</dbReference>
<evidence type="ECO:0000259" key="2">
    <source>
        <dbReference type="SMART" id="SM00479"/>
    </source>
</evidence>